<dbReference type="SUPFAM" id="SSF51011">
    <property type="entry name" value="Glycosyl hydrolase domain"/>
    <property type="match status" value="1"/>
</dbReference>
<keyword evidence="16" id="KW-1185">Reference proteome</keyword>
<dbReference type="HOGENOM" id="CLU_012430_1_0_0"/>
<keyword evidence="5 8" id="KW-0378">Hydrolase</keyword>
<feature type="binding site" evidence="11">
    <location>
        <position position="150"/>
    </location>
    <ligand>
        <name>Zn(2+)</name>
        <dbReference type="ChEBI" id="CHEBI:29105"/>
    </ligand>
</feature>
<protein>
    <recommendedName>
        <fullName evidence="3 8">Beta-galactosidase</fullName>
        <shortName evidence="8">Beta-gal</shortName>
        <ecNumber evidence="3 8">3.2.1.23</ecNumber>
    </recommendedName>
</protein>
<dbReference type="EC" id="3.2.1.23" evidence="3 8"/>
<evidence type="ECO:0000256" key="11">
    <source>
        <dbReference type="PIRSR" id="PIRSR001084-3"/>
    </source>
</evidence>
<feature type="binding site" evidence="10">
    <location>
        <position position="140"/>
    </location>
    <ligand>
        <name>substrate</name>
    </ligand>
</feature>
<evidence type="ECO:0000256" key="3">
    <source>
        <dbReference type="ARBA" id="ARBA00012756"/>
    </source>
</evidence>
<dbReference type="AlphaFoldDB" id="D2C4J8"/>
<feature type="binding site" evidence="10">
    <location>
        <position position="322"/>
    </location>
    <ligand>
        <name>substrate</name>
    </ligand>
</feature>
<comment type="similarity">
    <text evidence="2 8">Belongs to the glycosyl hydrolase 42 family.</text>
</comment>
<evidence type="ECO:0000256" key="1">
    <source>
        <dbReference type="ARBA" id="ARBA00001412"/>
    </source>
</evidence>
<feature type="active site" description="Proton donor" evidence="9">
    <location>
        <position position="141"/>
    </location>
</feature>
<accession>D2C4J8</accession>
<evidence type="ECO:0000313" key="15">
    <source>
        <dbReference type="EMBL" id="ADA67652.1"/>
    </source>
</evidence>
<dbReference type="CDD" id="cd03143">
    <property type="entry name" value="A4_beta-galactosidase_middle_domain"/>
    <property type="match status" value="1"/>
</dbReference>
<dbReference type="Pfam" id="PF08533">
    <property type="entry name" value="Glyco_hydro_42C"/>
    <property type="match status" value="1"/>
</dbReference>
<proteinExistence type="inferred from homology"/>
<dbReference type="GO" id="GO:0006012">
    <property type="term" value="P:galactose metabolic process"/>
    <property type="evidence" value="ECO:0007669"/>
    <property type="project" value="InterPro"/>
</dbReference>
<dbReference type="InterPro" id="IPR029062">
    <property type="entry name" value="Class_I_gatase-like"/>
</dbReference>
<name>D2C4J8_THEP2</name>
<evidence type="ECO:0000259" key="12">
    <source>
        <dbReference type="Pfam" id="PF02449"/>
    </source>
</evidence>
<dbReference type="GO" id="GO:0046872">
    <property type="term" value="F:metal ion binding"/>
    <property type="evidence" value="ECO:0007669"/>
    <property type="project" value="UniProtKB-KW"/>
</dbReference>
<dbReference type="Pfam" id="PF08532">
    <property type="entry name" value="Glyco_hydro_42M"/>
    <property type="match status" value="1"/>
</dbReference>
<dbReference type="GO" id="GO:0004565">
    <property type="term" value="F:beta-galactosidase activity"/>
    <property type="evidence" value="ECO:0007669"/>
    <property type="project" value="UniProtKB-EC"/>
</dbReference>
<feature type="binding site" evidence="11">
    <location>
        <position position="152"/>
    </location>
    <ligand>
        <name>Zn(2+)</name>
        <dbReference type="ChEBI" id="CHEBI:29105"/>
    </ligand>
</feature>
<dbReference type="InterPro" id="IPR003476">
    <property type="entry name" value="Glyco_hydro_42"/>
</dbReference>
<evidence type="ECO:0000256" key="5">
    <source>
        <dbReference type="ARBA" id="ARBA00022801"/>
    </source>
</evidence>
<gene>
    <name evidence="15" type="ordered locus">Tnap_1577</name>
</gene>
<dbReference type="PANTHER" id="PTHR36447">
    <property type="entry name" value="BETA-GALACTOSIDASE GANA"/>
    <property type="match status" value="1"/>
</dbReference>
<dbReference type="Gene3D" id="3.40.50.880">
    <property type="match status" value="1"/>
</dbReference>
<feature type="binding site" evidence="11">
    <location>
        <position position="106"/>
    </location>
    <ligand>
        <name>Zn(2+)</name>
        <dbReference type="ChEBI" id="CHEBI:29105"/>
    </ligand>
</feature>
<evidence type="ECO:0000256" key="10">
    <source>
        <dbReference type="PIRSR" id="PIRSR001084-2"/>
    </source>
</evidence>
<dbReference type="SMR" id="D2C4J8"/>
<feature type="domain" description="Glycoside hydrolase family 42 N-terminal" evidence="12">
    <location>
        <begin position="5"/>
        <end position="392"/>
    </location>
</feature>
<evidence type="ECO:0000256" key="8">
    <source>
        <dbReference type="PIRNR" id="PIRNR001084"/>
    </source>
</evidence>
<dbReference type="Gene3D" id="3.20.20.80">
    <property type="entry name" value="Glycosidases"/>
    <property type="match status" value="1"/>
</dbReference>
<evidence type="ECO:0000259" key="14">
    <source>
        <dbReference type="Pfam" id="PF08533"/>
    </source>
</evidence>
<dbReference type="Gene3D" id="2.60.40.1180">
    <property type="entry name" value="Golgi alpha-mannosidase II"/>
    <property type="match status" value="1"/>
</dbReference>
<evidence type="ECO:0000256" key="6">
    <source>
        <dbReference type="ARBA" id="ARBA00022833"/>
    </source>
</evidence>
<evidence type="ECO:0000256" key="9">
    <source>
        <dbReference type="PIRSR" id="PIRSR001084-1"/>
    </source>
</evidence>
<evidence type="ECO:0000259" key="13">
    <source>
        <dbReference type="Pfam" id="PF08532"/>
    </source>
</evidence>
<evidence type="ECO:0000256" key="4">
    <source>
        <dbReference type="ARBA" id="ARBA00022723"/>
    </source>
</evidence>
<dbReference type="InterPro" id="IPR013738">
    <property type="entry name" value="Beta_galactosidase_Trimer"/>
</dbReference>
<keyword evidence="7 8" id="KW-0326">Glycosidase</keyword>
<dbReference type="KEGG" id="tnp:Tnap_1577"/>
<comment type="catalytic activity">
    <reaction evidence="1 8">
        <text>Hydrolysis of terminal non-reducing beta-D-galactose residues in beta-D-galactosides.</text>
        <dbReference type="EC" id="3.2.1.23"/>
    </reaction>
</comment>
<dbReference type="SUPFAM" id="SSF52317">
    <property type="entry name" value="Class I glutamine amidotransferase-like"/>
    <property type="match status" value="1"/>
</dbReference>
<evidence type="ECO:0000256" key="7">
    <source>
        <dbReference type="ARBA" id="ARBA00023295"/>
    </source>
</evidence>
<evidence type="ECO:0000313" key="16">
    <source>
        <dbReference type="Proteomes" id="UP000000940"/>
    </source>
</evidence>
<dbReference type="CAZy" id="GH42">
    <property type="family name" value="Glycoside Hydrolase Family 42"/>
</dbReference>
<evidence type="ECO:0000256" key="2">
    <source>
        <dbReference type="ARBA" id="ARBA00005940"/>
    </source>
</evidence>
<feature type="binding site" evidence="11">
    <location>
        <position position="155"/>
    </location>
    <ligand>
        <name>Zn(2+)</name>
        <dbReference type="ChEBI" id="CHEBI:29105"/>
    </ligand>
</feature>
<dbReference type="GO" id="GO:0009341">
    <property type="term" value="C:beta-galactosidase complex"/>
    <property type="evidence" value="ECO:0007669"/>
    <property type="project" value="InterPro"/>
</dbReference>
<feature type="domain" description="Beta-galactosidase trimerisation" evidence="13">
    <location>
        <begin position="401"/>
        <end position="591"/>
    </location>
</feature>
<dbReference type="Pfam" id="PF02449">
    <property type="entry name" value="Glyco_hydro_42"/>
    <property type="match status" value="1"/>
</dbReference>
<reference evidence="15 16" key="1">
    <citation type="submission" date="2009-12" db="EMBL/GenBank/DDBJ databases">
        <title>Complete sequence of Thermotoga petrophila RKU-1.</title>
        <authorList>
            <consortium name="US DOE Joint Genome Institute"/>
            <person name="Lucas S."/>
            <person name="Copeland A."/>
            <person name="Lapidus A."/>
            <person name="Glavina del Rio T."/>
            <person name="Dalin E."/>
            <person name="Tice H."/>
            <person name="Bruce D."/>
            <person name="Goodwin L."/>
            <person name="Pitluck S."/>
            <person name="Munk A.C."/>
            <person name="Brettin T."/>
            <person name="Detter J.C."/>
            <person name="Han C."/>
            <person name="Tapia R."/>
            <person name="Larimer F."/>
            <person name="Land M."/>
            <person name="Hauser L."/>
            <person name="Kyrpides N."/>
            <person name="Mikhailova N."/>
            <person name="Nelson K.E."/>
            <person name="Gogarten J.P."/>
            <person name="Noll K.M."/>
        </authorList>
    </citation>
    <scope>NUCLEOTIDE SEQUENCE [LARGE SCALE GENOMIC DNA]</scope>
    <source>
        <strain evidence="16">ATCC BAA-489 / DSM 13996 / JCM 10882 / RKU-10</strain>
    </source>
</reference>
<keyword evidence="4 11" id="KW-0479">Metal-binding</keyword>
<dbReference type="RefSeq" id="WP_012896544.1">
    <property type="nucleotide sequence ID" value="NC_013642.1"/>
</dbReference>
<dbReference type="InterPro" id="IPR017853">
    <property type="entry name" value="GH"/>
</dbReference>
<dbReference type="InterPro" id="IPR013780">
    <property type="entry name" value="Glyco_hydro_b"/>
</dbReference>
<dbReference type="InterPro" id="IPR013739">
    <property type="entry name" value="Beta_galactosidase_C"/>
</dbReference>
<dbReference type="PANTHER" id="PTHR36447:SF2">
    <property type="entry name" value="BETA-GALACTOSIDASE YESZ"/>
    <property type="match status" value="1"/>
</dbReference>
<feature type="domain" description="Beta-galactosidase C-terminal" evidence="14">
    <location>
        <begin position="601"/>
        <end position="648"/>
    </location>
</feature>
<dbReference type="InterPro" id="IPR013529">
    <property type="entry name" value="Glyco_hydro_42_N"/>
</dbReference>
<dbReference type="Proteomes" id="UP000000940">
    <property type="component" value="Chromosome"/>
</dbReference>
<dbReference type="PIRSF" id="PIRSF001084">
    <property type="entry name" value="B-galactosidase"/>
    <property type="match status" value="1"/>
</dbReference>
<feature type="active site" description="Nucleophile" evidence="9">
    <location>
        <position position="314"/>
    </location>
</feature>
<keyword evidence="6 11" id="KW-0862">Zinc</keyword>
<organism evidence="15 16">
    <name type="scientific">Thermotoga petrophila (strain ATCC BAA-489 / DSM 13996 / JCM 10882 / RKU-10)</name>
    <name type="common">Thermotoga naphthophila</name>
    <dbReference type="NCBI Taxonomy" id="590168"/>
    <lineage>
        <taxon>Bacteria</taxon>
        <taxon>Thermotogati</taxon>
        <taxon>Thermotogota</taxon>
        <taxon>Thermotogae</taxon>
        <taxon>Thermotogales</taxon>
        <taxon>Thermotogaceae</taxon>
        <taxon>Thermotoga</taxon>
    </lineage>
</organism>
<dbReference type="EMBL" id="CP001839">
    <property type="protein sequence ID" value="ADA67652.1"/>
    <property type="molecule type" value="Genomic_DNA"/>
</dbReference>
<feature type="binding site" evidence="10">
    <location>
        <position position="102"/>
    </location>
    <ligand>
        <name>substrate</name>
    </ligand>
</feature>
<sequence>MLGVCYYPEHWGIERVEEDFGRMKELGIEYVRIGEFAWSRIEPERGKFNWDWLDKTLELAEKMGLKIVLGTPTATPPKWLVDEHPEILPVDKDGRVKNFGSRRHYCFSSSVYREEVKRIVTIIAKRYGKHPAVVGWQTDNEYGCHDTVRCYCPRCKKAFQKWLERKYEGDIEKLNKAWGTVFWSQEYRSFEEIELPNLTPADPNPSHLLDYYRFASDQVMEFNGLQVEIIREYSPGRFITHNFMSGFTDFDHYKLSKDLDFASWDNYPLGHTLVFLKMRGETKNPFDRVGHPDIISFSHDLYRGAGRGRFWVMEQQAGPVNWAPYNLWPARGAVRLWTWQAFAHGAEVVSYFRWRQVPFAQEQMHSGLLAPDSAPSFGYHEVKQVFEELKNIDINEPVKSEVALVFDYETAWVFSIQPHGEGVNYLDLVFRFYSALRGLGLNVDIVPPGSSLEGYRMVVVPSLAIVKEEEALETFKRYSGPLIFGPRSGSKTETFQIPPEMPPGLLKEIIPVEVKRVESLGTGNVEVLLWDGKKYPVTIWREDVDPTIAEVVARFEDGPGAIFRKENVYYLAFWPDREFLLDLFEKLMKETGHVVRRLPEGVRIQKRGDIVFAFNFTPEEIEIEIPEGSQMILGDHKLPPYSLAIWKETGR</sequence>
<dbReference type="SUPFAM" id="SSF51445">
    <property type="entry name" value="(Trans)glycosidases"/>
    <property type="match status" value="1"/>
</dbReference>